<organism evidence="3 4">
    <name type="scientific">Oceanitalea stevensii</name>
    <dbReference type="NCBI Taxonomy" id="2763072"/>
    <lineage>
        <taxon>Bacteria</taxon>
        <taxon>Bacillati</taxon>
        <taxon>Actinomycetota</taxon>
        <taxon>Actinomycetes</taxon>
        <taxon>Micrococcales</taxon>
        <taxon>Bogoriellaceae</taxon>
        <taxon>Georgenia</taxon>
    </lineage>
</organism>
<dbReference type="Gene3D" id="1.10.260.40">
    <property type="entry name" value="lambda repressor-like DNA-binding domains"/>
    <property type="match status" value="1"/>
</dbReference>
<dbReference type="EMBL" id="JACSPO010000002">
    <property type="protein sequence ID" value="MBD8062076.1"/>
    <property type="molecule type" value="Genomic_DNA"/>
</dbReference>
<dbReference type="InterPro" id="IPR001387">
    <property type="entry name" value="Cro/C1-type_HTH"/>
</dbReference>
<dbReference type="Proteomes" id="UP000661894">
    <property type="component" value="Unassembled WGS sequence"/>
</dbReference>
<dbReference type="SMART" id="SM00530">
    <property type="entry name" value="HTH_XRE"/>
    <property type="match status" value="1"/>
</dbReference>
<reference evidence="3 4" key="1">
    <citation type="submission" date="2020-08" db="EMBL/GenBank/DDBJ databases">
        <title>A Genomic Blueprint of the Chicken Gut Microbiome.</title>
        <authorList>
            <person name="Gilroy R."/>
            <person name="Ravi A."/>
            <person name="Getino M."/>
            <person name="Pursley I."/>
            <person name="Horton D.L."/>
            <person name="Alikhan N.-F."/>
            <person name="Baker D."/>
            <person name="Gharbi K."/>
            <person name="Hall N."/>
            <person name="Watson M."/>
            <person name="Adriaenssens E.M."/>
            <person name="Foster-Nyarko E."/>
            <person name="Jarju S."/>
            <person name="Secka A."/>
            <person name="Antonio M."/>
            <person name="Oren A."/>
            <person name="Chaudhuri R."/>
            <person name="La Ragione R.M."/>
            <person name="Hildebrand F."/>
            <person name="Pallen M.J."/>
        </authorList>
    </citation>
    <scope>NUCLEOTIDE SEQUENCE [LARGE SCALE GENOMIC DNA]</scope>
    <source>
        <strain evidence="3 4">Sa1BUA1</strain>
    </source>
</reference>
<sequence length="161" mass="17978">MVDSESMIPFDEQVGLALRGYRRAHGLSQRAFADVVDVAPATLARLERSALSCSLETVVRLLAQIGHSLAVVDADGQPVTTWDETDLRARDRSGRRFPANREVRPMRVQAAGGPQWWLHHEYFGTGECGPQPEWTAEGFSSDARFGRKPRPRAPGEKPRWL</sequence>
<evidence type="ECO:0000256" key="1">
    <source>
        <dbReference type="SAM" id="MobiDB-lite"/>
    </source>
</evidence>
<evidence type="ECO:0000313" key="4">
    <source>
        <dbReference type="Proteomes" id="UP000661894"/>
    </source>
</evidence>
<dbReference type="Pfam" id="PF13560">
    <property type="entry name" value="HTH_31"/>
    <property type="match status" value="1"/>
</dbReference>
<feature type="region of interest" description="Disordered" evidence="1">
    <location>
        <begin position="129"/>
        <end position="161"/>
    </location>
</feature>
<evidence type="ECO:0000313" key="3">
    <source>
        <dbReference type="EMBL" id="MBD8062076.1"/>
    </source>
</evidence>
<gene>
    <name evidence="3" type="ORF">H9624_07045</name>
</gene>
<dbReference type="RefSeq" id="WP_251839186.1">
    <property type="nucleotide sequence ID" value="NZ_JACSPO010000002.1"/>
</dbReference>
<evidence type="ECO:0000259" key="2">
    <source>
        <dbReference type="PROSITE" id="PS50943"/>
    </source>
</evidence>
<accession>A0ABR8Z189</accession>
<protein>
    <submittedName>
        <fullName evidence="3">Helix-turn-helix transcriptional regulator</fullName>
    </submittedName>
</protein>
<dbReference type="InterPro" id="IPR010982">
    <property type="entry name" value="Lambda_DNA-bd_dom_sf"/>
</dbReference>
<dbReference type="SUPFAM" id="SSF47413">
    <property type="entry name" value="lambda repressor-like DNA-binding domains"/>
    <property type="match status" value="1"/>
</dbReference>
<keyword evidence="4" id="KW-1185">Reference proteome</keyword>
<feature type="domain" description="HTH cro/C1-type" evidence="2">
    <location>
        <begin position="18"/>
        <end position="72"/>
    </location>
</feature>
<name>A0ABR8Z189_9MICO</name>
<dbReference type="CDD" id="cd00093">
    <property type="entry name" value="HTH_XRE"/>
    <property type="match status" value="1"/>
</dbReference>
<comment type="caution">
    <text evidence="3">The sequence shown here is derived from an EMBL/GenBank/DDBJ whole genome shotgun (WGS) entry which is preliminary data.</text>
</comment>
<proteinExistence type="predicted"/>
<dbReference type="PROSITE" id="PS50943">
    <property type="entry name" value="HTH_CROC1"/>
    <property type="match status" value="1"/>
</dbReference>